<comment type="caution">
    <text evidence="1">The sequence shown here is derived from an EMBL/GenBank/DDBJ whole genome shotgun (WGS) entry which is preliminary data.</text>
</comment>
<gene>
    <name evidence="1" type="ORF">IC617_08570</name>
</gene>
<name>A0A8J6QRQ3_9GAMM</name>
<dbReference type="EMBL" id="JACXAF010000009">
    <property type="protein sequence ID" value="MBD1389479.1"/>
    <property type="molecule type" value="Genomic_DNA"/>
</dbReference>
<dbReference type="Proteomes" id="UP000638014">
    <property type="component" value="Unassembled WGS sequence"/>
</dbReference>
<evidence type="ECO:0000313" key="2">
    <source>
        <dbReference type="Proteomes" id="UP000638014"/>
    </source>
</evidence>
<dbReference type="AlphaFoldDB" id="A0A8J6QRQ3"/>
<accession>A0A8J6QRQ3</accession>
<protein>
    <submittedName>
        <fullName evidence="1">Uncharacterized protein</fullName>
    </submittedName>
</protein>
<organism evidence="1 2">
    <name type="scientific">Neiella litorisoli</name>
    <dbReference type="NCBI Taxonomy" id="2771431"/>
    <lineage>
        <taxon>Bacteria</taxon>
        <taxon>Pseudomonadati</taxon>
        <taxon>Pseudomonadota</taxon>
        <taxon>Gammaproteobacteria</taxon>
        <taxon>Alteromonadales</taxon>
        <taxon>Echinimonadaceae</taxon>
        <taxon>Neiella</taxon>
    </lineage>
</organism>
<sequence>MKCAVIEYASGKKSMFRHPDGVASVSVGYEGREFLAKVVCGDGSVKRFHRINTAYIDDDLETVCRHAGIPL</sequence>
<keyword evidence="2" id="KW-1185">Reference proteome</keyword>
<reference evidence="1" key="1">
    <citation type="submission" date="2020-09" db="EMBL/GenBank/DDBJ databases">
        <title>A novel bacterium of genus Neiella, isolated from South China Sea.</title>
        <authorList>
            <person name="Huang H."/>
            <person name="Mo K."/>
            <person name="Hu Y."/>
        </authorList>
    </citation>
    <scope>NUCLEOTIDE SEQUENCE</scope>
    <source>
        <strain evidence="1">HB171785</strain>
    </source>
</reference>
<evidence type="ECO:0000313" key="1">
    <source>
        <dbReference type="EMBL" id="MBD1389479.1"/>
    </source>
</evidence>
<proteinExistence type="predicted"/>